<sequence>MKLLTSLQIGTSLFTSSVDTELQLSQLKKLLANKFSLCQDPLKVWLNEKHANICPQEFWQPERFGRMLCREESLRRDLARNRSGERWEIFRGGFWVCREETGESRVFLFDWPISQNVRVTVNFGVKVSPSGEGKVVEVIYNLQELKPRLNSLLL</sequence>
<evidence type="ECO:0000313" key="1">
    <source>
        <dbReference type="EMBL" id="CAF2848902.1"/>
    </source>
</evidence>
<keyword evidence="2" id="KW-1185">Reference proteome</keyword>
<name>A0A7R8CNX1_LEPSM</name>
<gene>
    <name evidence="1" type="ORF">LSAA_5123</name>
</gene>
<reference evidence="1" key="1">
    <citation type="submission" date="2021-02" db="EMBL/GenBank/DDBJ databases">
        <authorList>
            <person name="Bekaert M."/>
        </authorList>
    </citation>
    <scope>NUCLEOTIDE SEQUENCE</scope>
    <source>
        <strain evidence="1">IoA-00</strain>
    </source>
</reference>
<accession>A0A7R8CNX1</accession>
<dbReference type="AlphaFoldDB" id="A0A7R8CNX1"/>
<proteinExistence type="predicted"/>
<organism evidence="1 2">
    <name type="scientific">Lepeophtheirus salmonis</name>
    <name type="common">Salmon louse</name>
    <name type="synonym">Caligus salmonis</name>
    <dbReference type="NCBI Taxonomy" id="72036"/>
    <lineage>
        <taxon>Eukaryota</taxon>
        <taxon>Metazoa</taxon>
        <taxon>Ecdysozoa</taxon>
        <taxon>Arthropoda</taxon>
        <taxon>Crustacea</taxon>
        <taxon>Multicrustacea</taxon>
        <taxon>Hexanauplia</taxon>
        <taxon>Copepoda</taxon>
        <taxon>Siphonostomatoida</taxon>
        <taxon>Caligidae</taxon>
        <taxon>Lepeophtheirus</taxon>
    </lineage>
</organism>
<protein>
    <submittedName>
        <fullName evidence="1">(salmon louse) hypothetical protein</fullName>
    </submittedName>
</protein>
<dbReference type="EMBL" id="HG994593">
    <property type="protein sequence ID" value="CAF2848902.1"/>
    <property type="molecule type" value="Genomic_DNA"/>
</dbReference>
<evidence type="ECO:0000313" key="2">
    <source>
        <dbReference type="Proteomes" id="UP000675881"/>
    </source>
</evidence>
<dbReference type="Proteomes" id="UP000675881">
    <property type="component" value="Chromosome 14"/>
</dbReference>